<dbReference type="SUPFAM" id="SSF47413">
    <property type="entry name" value="lambda repressor-like DNA-binding domains"/>
    <property type="match status" value="1"/>
</dbReference>
<sequence>MEENNLRSKDLVKVLDLSKGTVSKILNYQKGLSKETIRKLSNYFKVSQEAFNRPYRLVNEVNRHFRNASLMNTKKDLGDAVKI</sequence>
<organism evidence="2 3">
    <name type="scientific">Agaribacillus aureus</name>
    <dbReference type="NCBI Taxonomy" id="3051825"/>
    <lineage>
        <taxon>Bacteria</taxon>
        <taxon>Pseudomonadati</taxon>
        <taxon>Bacteroidota</taxon>
        <taxon>Cytophagia</taxon>
        <taxon>Cytophagales</taxon>
        <taxon>Splendidivirgaceae</taxon>
        <taxon>Agaribacillus</taxon>
    </lineage>
</organism>
<dbReference type="PROSITE" id="PS50943">
    <property type="entry name" value="HTH_CROC1"/>
    <property type="match status" value="1"/>
</dbReference>
<dbReference type="EMBL" id="JAUJEB010000008">
    <property type="protein sequence ID" value="MDN5216291.1"/>
    <property type="molecule type" value="Genomic_DNA"/>
</dbReference>
<evidence type="ECO:0000313" key="3">
    <source>
        <dbReference type="Proteomes" id="UP001172083"/>
    </source>
</evidence>
<evidence type="ECO:0000313" key="2">
    <source>
        <dbReference type="EMBL" id="MDN5216291.1"/>
    </source>
</evidence>
<feature type="domain" description="HTH cro/C1-type" evidence="1">
    <location>
        <begin position="2"/>
        <end position="51"/>
    </location>
</feature>
<dbReference type="Pfam" id="PF01381">
    <property type="entry name" value="HTH_3"/>
    <property type="match status" value="1"/>
</dbReference>
<accession>A0ABT8LIS9</accession>
<keyword evidence="3" id="KW-1185">Reference proteome</keyword>
<protein>
    <submittedName>
        <fullName evidence="2">Helix-turn-helix domain-containing protein</fullName>
    </submittedName>
</protein>
<reference evidence="2" key="1">
    <citation type="submission" date="2023-06" db="EMBL/GenBank/DDBJ databases">
        <title>Genomic of Agaribacillus aureum.</title>
        <authorList>
            <person name="Wang G."/>
        </authorList>
    </citation>
    <scope>NUCLEOTIDE SEQUENCE</scope>
    <source>
        <strain evidence="2">BMA12</strain>
    </source>
</reference>
<evidence type="ECO:0000259" key="1">
    <source>
        <dbReference type="PROSITE" id="PS50943"/>
    </source>
</evidence>
<comment type="caution">
    <text evidence="2">The sequence shown here is derived from an EMBL/GenBank/DDBJ whole genome shotgun (WGS) entry which is preliminary data.</text>
</comment>
<dbReference type="InterPro" id="IPR010982">
    <property type="entry name" value="Lambda_DNA-bd_dom_sf"/>
</dbReference>
<proteinExistence type="predicted"/>
<gene>
    <name evidence="2" type="ORF">QQ020_29755</name>
</gene>
<dbReference type="RefSeq" id="WP_346761628.1">
    <property type="nucleotide sequence ID" value="NZ_JAUJEB010000008.1"/>
</dbReference>
<dbReference type="Gene3D" id="1.10.260.40">
    <property type="entry name" value="lambda repressor-like DNA-binding domains"/>
    <property type="match status" value="1"/>
</dbReference>
<dbReference type="InterPro" id="IPR001387">
    <property type="entry name" value="Cro/C1-type_HTH"/>
</dbReference>
<dbReference type="Proteomes" id="UP001172083">
    <property type="component" value="Unassembled WGS sequence"/>
</dbReference>
<name>A0ABT8LIS9_9BACT</name>